<dbReference type="Gene3D" id="1.50.10.130">
    <property type="entry name" value="Terpene synthase, N-terminal domain"/>
    <property type="match status" value="1"/>
</dbReference>
<evidence type="ECO:0000256" key="1">
    <source>
        <dbReference type="ARBA" id="ARBA00022842"/>
    </source>
</evidence>
<reference evidence="3" key="1">
    <citation type="submission" date="2023-10" db="EMBL/GenBank/DDBJ databases">
        <title>Chromosome-level genome of the transformable northern wattle, Acacia crassicarpa.</title>
        <authorList>
            <person name="Massaro I."/>
            <person name="Sinha N.R."/>
            <person name="Poethig S."/>
            <person name="Leichty A.R."/>
        </authorList>
    </citation>
    <scope>NUCLEOTIDE SEQUENCE</scope>
    <source>
        <strain evidence="3">Acra3RX</strain>
        <tissue evidence="3">Leaf</tissue>
    </source>
</reference>
<dbReference type="SUPFAM" id="SSF48239">
    <property type="entry name" value="Terpenoid cyclases/Protein prenyltransferases"/>
    <property type="match status" value="1"/>
</dbReference>
<accession>A0AAE1KK99</accession>
<dbReference type="EMBL" id="JAWXYG010000004">
    <property type="protein sequence ID" value="KAK4276005.1"/>
    <property type="molecule type" value="Genomic_DNA"/>
</dbReference>
<evidence type="ECO:0000259" key="2">
    <source>
        <dbReference type="Pfam" id="PF01397"/>
    </source>
</evidence>
<name>A0AAE1KK99_9FABA</name>
<comment type="caution">
    <text evidence="3">The sequence shown here is derived from an EMBL/GenBank/DDBJ whole genome shotgun (WGS) entry which is preliminary data.</text>
</comment>
<dbReference type="InterPro" id="IPR008930">
    <property type="entry name" value="Terpenoid_cyclase/PrenylTrfase"/>
</dbReference>
<sequence length="203" mass="23758">MALSQFTLLSNTTLFKSKNVPSLSRKKSSCVPCDIQCKAASSIITSDQNNTSSLSANYLQPSIWAYDYIQSLHSDFMEKSYADEIDRLKEEVRVMLLKLENSMDQLELIDILQRLGVDRYFGLEISNIIESVHKKCKDRLKTNNNFYATALEFRLLRQHGYDVHQMYLKDFLIIRAAFIMTFRLISWGCFHCMKPHFFQWKVK</sequence>
<dbReference type="GO" id="GO:0016114">
    <property type="term" value="P:terpenoid biosynthetic process"/>
    <property type="evidence" value="ECO:0007669"/>
    <property type="project" value="InterPro"/>
</dbReference>
<dbReference type="PANTHER" id="PTHR31225:SF9">
    <property type="entry name" value="TERPENE SYNTHASE 10"/>
    <property type="match status" value="1"/>
</dbReference>
<evidence type="ECO:0000313" key="4">
    <source>
        <dbReference type="Proteomes" id="UP001293593"/>
    </source>
</evidence>
<evidence type="ECO:0000313" key="3">
    <source>
        <dbReference type="EMBL" id="KAK4276005.1"/>
    </source>
</evidence>
<proteinExistence type="predicted"/>
<dbReference type="Proteomes" id="UP001293593">
    <property type="component" value="Unassembled WGS sequence"/>
</dbReference>
<organism evidence="3 4">
    <name type="scientific">Acacia crassicarpa</name>
    <name type="common">northern wattle</name>
    <dbReference type="NCBI Taxonomy" id="499986"/>
    <lineage>
        <taxon>Eukaryota</taxon>
        <taxon>Viridiplantae</taxon>
        <taxon>Streptophyta</taxon>
        <taxon>Embryophyta</taxon>
        <taxon>Tracheophyta</taxon>
        <taxon>Spermatophyta</taxon>
        <taxon>Magnoliopsida</taxon>
        <taxon>eudicotyledons</taxon>
        <taxon>Gunneridae</taxon>
        <taxon>Pentapetalae</taxon>
        <taxon>rosids</taxon>
        <taxon>fabids</taxon>
        <taxon>Fabales</taxon>
        <taxon>Fabaceae</taxon>
        <taxon>Caesalpinioideae</taxon>
        <taxon>mimosoid clade</taxon>
        <taxon>Acacieae</taxon>
        <taxon>Acacia</taxon>
    </lineage>
</organism>
<dbReference type="InterPro" id="IPR050148">
    <property type="entry name" value="Terpene_synthase-like"/>
</dbReference>
<protein>
    <recommendedName>
        <fullName evidence="2">Terpene synthase N-terminal domain-containing protein</fullName>
    </recommendedName>
</protein>
<dbReference type="InterPro" id="IPR001906">
    <property type="entry name" value="Terpene_synth_N"/>
</dbReference>
<dbReference type="InterPro" id="IPR036965">
    <property type="entry name" value="Terpene_synth_N_sf"/>
</dbReference>
<keyword evidence="4" id="KW-1185">Reference proteome</keyword>
<feature type="domain" description="Terpene synthase N-terminal" evidence="2">
    <location>
        <begin position="63"/>
        <end position="172"/>
    </location>
</feature>
<dbReference type="Pfam" id="PF01397">
    <property type="entry name" value="Terpene_synth"/>
    <property type="match status" value="1"/>
</dbReference>
<dbReference type="GO" id="GO:0010333">
    <property type="term" value="F:terpene synthase activity"/>
    <property type="evidence" value="ECO:0007669"/>
    <property type="project" value="InterPro"/>
</dbReference>
<dbReference type="PANTHER" id="PTHR31225">
    <property type="entry name" value="OS04G0344100 PROTEIN-RELATED"/>
    <property type="match status" value="1"/>
</dbReference>
<gene>
    <name evidence="3" type="ORF">QN277_019008</name>
</gene>
<keyword evidence="1" id="KW-0460">Magnesium</keyword>
<dbReference type="AlphaFoldDB" id="A0AAE1KK99"/>